<dbReference type="AlphaFoldDB" id="A0A2N3PSA9"/>
<dbReference type="SUPFAM" id="SSF58104">
    <property type="entry name" value="Methyl-accepting chemotaxis protein (MCP) signaling domain"/>
    <property type="match status" value="1"/>
</dbReference>
<dbReference type="PROSITE" id="PS50192">
    <property type="entry name" value="T_SNARE"/>
    <property type="match status" value="1"/>
</dbReference>
<dbReference type="Proteomes" id="UP000233293">
    <property type="component" value="Unassembled WGS sequence"/>
</dbReference>
<organism evidence="8 9">
    <name type="scientific">Telmatospirillum siberiense</name>
    <dbReference type="NCBI Taxonomy" id="382514"/>
    <lineage>
        <taxon>Bacteria</taxon>
        <taxon>Pseudomonadati</taxon>
        <taxon>Pseudomonadota</taxon>
        <taxon>Alphaproteobacteria</taxon>
        <taxon>Rhodospirillales</taxon>
        <taxon>Rhodospirillaceae</taxon>
        <taxon>Telmatospirillum</taxon>
    </lineage>
</organism>
<dbReference type="InterPro" id="IPR004089">
    <property type="entry name" value="MCPsignal_dom"/>
</dbReference>
<sequence>LINDIASQTNLLALNATIEAARAGEAGKGFAVVAGEVKNLANQTGKATEEIAQQVTAVQSATKEAVQAIQAIGATITEINQISTTIASAVEQQGAATQEIARNVNEASIGTRQVTQNIGGVSEAAEGTGHAASDVLGAATELSRHAETMK</sequence>
<dbReference type="InterPro" id="IPR000727">
    <property type="entry name" value="T_SNARE_dom"/>
</dbReference>
<protein>
    <submittedName>
        <fullName evidence="8">Chemotaxis protein</fullName>
    </submittedName>
</protein>
<comment type="similarity">
    <text evidence="4">Belongs to the methyl-accepting chemotaxis (MCP) protein family.</text>
</comment>
<evidence type="ECO:0000256" key="4">
    <source>
        <dbReference type="ARBA" id="ARBA00029447"/>
    </source>
</evidence>
<evidence type="ECO:0000256" key="1">
    <source>
        <dbReference type="ARBA" id="ARBA00004429"/>
    </source>
</evidence>
<dbReference type="PRINTS" id="PR00260">
    <property type="entry name" value="CHEMTRNSDUCR"/>
</dbReference>
<dbReference type="EMBL" id="PIUM01000022">
    <property type="protein sequence ID" value="PKU23280.1"/>
    <property type="molecule type" value="Genomic_DNA"/>
</dbReference>
<evidence type="ECO:0000259" key="6">
    <source>
        <dbReference type="PROSITE" id="PS50111"/>
    </source>
</evidence>
<evidence type="ECO:0000313" key="8">
    <source>
        <dbReference type="EMBL" id="PKU23280.1"/>
    </source>
</evidence>
<feature type="non-terminal residue" evidence="8">
    <location>
        <position position="1"/>
    </location>
</feature>
<dbReference type="Gene3D" id="1.10.287.950">
    <property type="entry name" value="Methyl-accepting chemotaxis protein"/>
    <property type="match status" value="1"/>
</dbReference>
<comment type="subcellular location">
    <subcellularLocation>
        <location evidence="1">Cell inner membrane</location>
        <topology evidence="1">Multi-pass membrane protein</topology>
    </subcellularLocation>
</comment>
<dbReference type="RefSeq" id="WP_101251979.1">
    <property type="nucleotide sequence ID" value="NZ_PIUM01000022.1"/>
</dbReference>
<dbReference type="PANTHER" id="PTHR32089:SF112">
    <property type="entry name" value="LYSOZYME-LIKE PROTEIN-RELATED"/>
    <property type="match status" value="1"/>
</dbReference>
<dbReference type="InterPro" id="IPR004090">
    <property type="entry name" value="Chemotax_Me-accpt_rcpt"/>
</dbReference>
<dbReference type="GO" id="GO:0005886">
    <property type="term" value="C:plasma membrane"/>
    <property type="evidence" value="ECO:0007669"/>
    <property type="project" value="UniProtKB-SubCell"/>
</dbReference>
<evidence type="ECO:0000259" key="7">
    <source>
        <dbReference type="PROSITE" id="PS50192"/>
    </source>
</evidence>
<evidence type="ECO:0000256" key="3">
    <source>
        <dbReference type="ARBA" id="ARBA00023224"/>
    </source>
</evidence>
<comment type="caution">
    <text evidence="8">The sequence shown here is derived from an EMBL/GenBank/DDBJ whole genome shotgun (WGS) entry which is preliminary data.</text>
</comment>
<name>A0A2N3PSA9_9PROT</name>
<evidence type="ECO:0000256" key="2">
    <source>
        <dbReference type="ARBA" id="ARBA00022519"/>
    </source>
</evidence>
<evidence type="ECO:0000313" key="9">
    <source>
        <dbReference type="Proteomes" id="UP000233293"/>
    </source>
</evidence>
<keyword evidence="2" id="KW-0997">Cell inner membrane</keyword>
<dbReference type="PANTHER" id="PTHR32089">
    <property type="entry name" value="METHYL-ACCEPTING CHEMOTAXIS PROTEIN MCPB"/>
    <property type="match status" value="1"/>
</dbReference>
<proteinExistence type="inferred from homology"/>
<keyword evidence="2" id="KW-0472">Membrane</keyword>
<accession>A0A2N3PSA9</accession>
<keyword evidence="2" id="KW-1003">Cell membrane</keyword>
<feature type="domain" description="T-SNARE coiled-coil homology" evidence="7">
    <location>
        <begin position="59"/>
        <end position="121"/>
    </location>
</feature>
<reference evidence="9" key="1">
    <citation type="submission" date="2017-12" db="EMBL/GenBank/DDBJ databases">
        <title>Draft genome sequence of Telmatospirillum siberiense 26-4b1T, an acidotolerant peatland alphaproteobacterium potentially involved in sulfur cycling.</title>
        <authorList>
            <person name="Hausmann B."/>
            <person name="Pjevac P."/>
            <person name="Schreck K."/>
            <person name="Herbold C.W."/>
            <person name="Daims H."/>
            <person name="Wagner M."/>
            <person name="Pester M."/>
            <person name="Loy A."/>
        </authorList>
    </citation>
    <scope>NUCLEOTIDE SEQUENCE [LARGE SCALE GENOMIC DNA]</scope>
    <source>
        <strain evidence="9">26-4b1</strain>
    </source>
</reference>
<feature type="non-terminal residue" evidence="8">
    <location>
        <position position="150"/>
    </location>
</feature>
<dbReference type="GO" id="GO:0006935">
    <property type="term" value="P:chemotaxis"/>
    <property type="evidence" value="ECO:0007669"/>
    <property type="project" value="InterPro"/>
</dbReference>
<dbReference type="PROSITE" id="PS50111">
    <property type="entry name" value="CHEMOTAXIS_TRANSDUC_2"/>
    <property type="match status" value="1"/>
</dbReference>
<feature type="domain" description="Methyl-accepting transducer" evidence="6">
    <location>
        <begin position="1"/>
        <end position="143"/>
    </location>
</feature>
<dbReference type="OrthoDB" id="7980437at2"/>
<dbReference type="GO" id="GO:0007165">
    <property type="term" value="P:signal transduction"/>
    <property type="evidence" value="ECO:0007669"/>
    <property type="project" value="UniProtKB-KW"/>
</dbReference>
<dbReference type="Pfam" id="PF00015">
    <property type="entry name" value="MCPsignal"/>
    <property type="match status" value="1"/>
</dbReference>
<gene>
    <name evidence="8" type="ORF">CWS72_17385</name>
</gene>
<dbReference type="SMART" id="SM00283">
    <property type="entry name" value="MA"/>
    <property type="match status" value="1"/>
</dbReference>
<keyword evidence="9" id="KW-1185">Reference proteome</keyword>
<keyword evidence="3 5" id="KW-0807">Transducer</keyword>
<evidence type="ECO:0000256" key="5">
    <source>
        <dbReference type="PROSITE-ProRule" id="PRU00284"/>
    </source>
</evidence>
<dbReference type="GO" id="GO:0004888">
    <property type="term" value="F:transmembrane signaling receptor activity"/>
    <property type="evidence" value="ECO:0007669"/>
    <property type="project" value="InterPro"/>
</dbReference>